<dbReference type="PIRSF" id="PIRSF006413">
    <property type="entry name" value="IF-6"/>
    <property type="match status" value="1"/>
</dbReference>
<name>T1B4H8_9ZZZZ</name>
<organism evidence="3">
    <name type="scientific">mine drainage metagenome</name>
    <dbReference type="NCBI Taxonomy" id="410659"/>
    <lineage>
        <taxon>unclassified sequences</taxon>
        <taxon>metagenomes</taxon>
        <taxon>ecological metagenomes</taxon>
    </lineage>
</organism>
<dbReference type="AlphaFoldDB" id="T1B4H8"/>
<dbReference type="SMART" id="SM00654">
    <property type="entry name" value="eIF6"/>
    <property type="match status" value="1"/>
</dbReference>
<reference evidence="3" key="2">
    <citation type="journal article" date="2014" name="ISME J.">
        <title>Microbial stratification in low pH oxic and suboxic macroscopic growths along an acid mine drainage.</title>
        <authorList>
            <person name="Mendez-Garcia C."/>
            <person name="Mesa V."/>
            <person name="Sprenger R.R."/>
            <person name="Richter M."/>
            <person name="Diez M.S."/>
            <person name="Solano J."/>
            <person name="Bargiela R."/>
            <person name="Golyshina O.V."/>
            <person name="Manteca A."/>
            <person name="Ramos J.L."/>
            <person name="Gallego J.R."/>
            <person name="Llorente I."/>
            <person name="Martins Dos Santos V.A."/>
            <person name="Jensen O.N."/>
            <person name="Pelaez A.I."/>
            <person name="Sanchez J."/>
            <person name="Ferrer M."/>
        </authorList>
    </citation>
    <scope>NUCLEOTIDE SEQUENCE</scope>
</reference>
<sequence length="218" mass="23320">NMIEKFSALSSDFIGVYIRTFDDITYIPSPMDARAETEVQRILGTETRRIMLANSYLVGSMMTGNSNGLILSGMADPSDIREDSNGRNILILGDKVNAIGNDVVANDRAAIIHRGFSKSSVKKIEDCLGVEVIKTSIGGSKTVGSVSILTKKGMLVTPTVSEEELEFLSNFFKVEAKPGTANFGSMYLGSSIVANATGVLVGTKSTPIEIGRIDEVLS</sequence>
<evidence type="ECO:0000256" key="1">
    <source>
        <dbReference type="ARBA" id="ARBA00022540"/>
    </source>
</evidence>
<keyword evidence="1 3" id="KW-0396">Initiation factor</keyword>
<comment type="caution">
    <text evidence="3">The sequence shown here is derived from an EMBL/GenBank/DDBJ whole genome shotgun (WGS) entry which is preliminary data.</text>
</comment>
<dbReference type="Pfam" id="PF01912">
    <property type="entry name" value="eIF-6"/>
    <property type="match status" value="1"/>
</dbReference>
<dbReference type="GO" id="GO:0042256">
    <property type="term" value="P:cytosolic ribosome assembly"/>
    <property type="evidence" value="ECO:0007669"/>
    <property type="project" value="InterPro"/>
</dbReference>
<keyword evidence="2" id="KW-0648">Protein biosynthesis</keyword>
<feature type="non-terminal residue" evidence="3">
    <location>
        <position position="1"/>
    </location>
</feature>
<dbReference type="SUPFAM" id="SSF55909">
    <property type="entry name" value="Pentein"/>
    <property type="match status" value="1"/>
</dbReference>
<accession>T1B4H8</accession>
<dbReference type="EMBL" id="AUZY01004151">
    <property type="protein sequence ID" value="EQD64877.1"/>
    <property type="molecule type" value="Genomic_DNA"/>
</dbReference>
<proteinExistence type="inferred from homology"/>
<dbReference type="GO" id="GO:0003743">
    <property type="term" value="F:translation initiation factor activity"/>
    <property type="evidence" value="ECO:0007669"/>
    <property type="project" value="UniProtKB-KW"/>
</dbReference>
<reference evidence="3" key="1">
    <citation type="submission" date="2013-08" db="EMBL/GenBank/DDBJ databases">
        <authorList>
            <person name="Mendez C."/>
            <person name="Richter M."/>
            <person name="Ferrer M."/>
            <person name="Sanchez J."/>
        </authorList>
    </citation>
    <scope>NUCLEOTIDE SEQUENCE</scope>
</reference>
<dbReference type="GO" id="GO:0043022">
    <property type="term" value="F:ribosome binding"/>
    <property type="evidence" value="ECO:0007669"/>
    <property type="project" value="InterPro"/>
</dbReference>
<gene>
    <name evidence="3" type="ORF">B1B_06567</name>
</gene>
<dbReference type="NCBIfam" id="TIGR00323">
    <property type="entry name" value="eIF-6"/>
    <property type="match status" value="1"/>
</dbReference>
<dbReference type="InterPro" id="IPR002769">
    <property type="entry name" value="eIF6"/>
</dbReference>
<evidence type="ECO:0000256" key="2">
    <source>
        <dbReference type="ARBA" id="ARBA00022917"/>
    </source>
</evidence>
<dbReference type="HAMAP" id="MF_00032">
    <property type="entry name" value="eIF_6"/>
    <property type="match status" value="1"/>
</dbReference>
<dbReference type="Gene3D" id="3.75.10.10">
    <property type="entry name" value="L-arginine/glycine Amidinotransferase, Chain A"/>
    <property type="match status" value="1"/>
</dbReference>
<dbReference type="PANTHER" id="PTHR10784">
    <property type="entry name" value="TRANSLATION INITIATION FACTOR 6"/>
    <property type="match status" value="1"/>
</dbReference>
<protein>
    <submittedName>
        <fullName evidence="3">Translation initiation factor IF6</fullName>
    </submittedName>
</protein>
<evidence type="ECO:0000313" key="3">
    <source>
        <dbReference type="EMBL" id="EQD64877.1"/>
    </source>
</evidence>